<reference evidence="4" key="1">
    <citation type="submission" date="2023-06" db="EMBL/GenBank/DDBJ databases">
        <title>Black Yeasts Isolated from many extreme environments.</title>
        <authorList>
            <person name="Coleine C."/>
            <person name="Stajich J.E."/>
            <person name="Selbmann L."/>
        </authorList>
    </citation>
    <scope>NUCLEOTIDE SEQUENCE</scope>
    <source>
        <strain evidence="4">CCFEE 5200</strain>
    </source>
</reference>
<proteinExistence type="inferred from homology"/>
<evidence type="ECO:0000259" key="3">
    <source>
        <dbReference type="PROSITE" id="PS50056"/>
    </source>
</evidence>
<dbReference type="GO" id="GO:0005737">
    <property type="term" value="C:cytoplasm"/>
    <property type="evidence" value="ECO:0007669"/>
    <property type="project" value="TreeGrafter"/>
</dbReference>
<organism evidence="4 5">
    <name type="scientific">Friedmanniomyces endolithicus</name>
    <dbReference type="NCBI Taxonomy" id="329885"/>
    <lineage>
        <taxon>Eukaryota</taxon>
        <taxon>Fungi</taxon>
        <taxon>Dikarya</taxon>
        <taxon>Ascomycota</taxon>
        <taxon>Pezizomycotina</taxon>
        <taxon>Dothideomycetes</taxon>
        <taxon>Dothideomycetidae</taxon>
        <taxon>Mycosphaerellales</taxon>
        <taxon>Teratosphaeriaceae</taxon>
        <taxon>Friedmanniomyces</taxon>
    </lineage>
</organism>
<dbReference type="PANTHER" id="PTHR46588">
    <property type="entry name" value="SERINE/THREONINE/TYROSINE-INTERACTING PROTEIN"/>
    <property type="match status" value="1"/>
</dbReference>
<name>A0AAN6KSH1_9PEZI</name>
<comment type="similarity">
    <text evidence="1">Belongs to the protein-tyrosine phosphatase family. Non-receptor class subfamily.</text>
</comment>
<protein>
    <recommendedName>
        <fullName evidence="3">Tyrosine specific protein phosphatases domain-containing protein</fullName>
    </recommendedName>
</protein>
<dbReference type="InterPro" id="IPR000340">
    <property type="entry name" value="Dual-sp_phosphatase_cat-dom"/>
</dbReference>
<gene>
    <name evidence="4" type="ORF">LTR91_005927</name>
</gene>
<sequence length="309" mass="34536">MPSDLETFSYPHKAAAYSYRVPTPPRIVVPPPALNSDALPEISLLAFRSTNFLDSVDYNNLITQNALLEWTYERRREAQMVLPYLYLGPMTAAKDVPFLRGQAGHVPDQGGITMVLGVRQRHSFESKLMNGVLRKAQEMGIECRTVDLASNQDLIHSFPETTALINDHLARHFHISGQVGKVLVFCESGNERSAGVVAAYLMEMHTDVDFIKAMQLVQAQRFCANFDDAMKRLLQGYWDILRAKRQVAAVEAASARADTTAAPAGMPTNANRPKRSLQRDEDEDMEGMTDDDVERFGGRSFAPFMDHSL</sequence>
<dbReference type="GO" id="GO:0070372">
    <property type="term" value="P:regulation of ERK1 and ERK2 cascade"/>
    <property type="evidence" value="ECO:0007669"/>
    <property type="project" value="TreeGrafter"/>
</dbReference>
<accession>A0AAN6KSH1</accession>
<dbReference type="InterPro" id="IPR052449">
    <property type="entry name" value="STYX-Interacting_Phosphatase"/>
</dbReference>
<evidence type="ECO:0000256" key="2">
    <source>
        <dbReference type="SAM" id="MobiDB-lite"/>
    </source>
</evidence>
<dbReference type="Gene3D" id="3.90.190.10">
    <property type="entry name" value="Protein tyrosine phosphatase superfamily"/>
    <property type="match status" value="1"/>
</dbReference>
<keyword evidence="5" id="KW-1185">Reference proteome</keyword>
<dbReference type="GO" id="GO:0062026">
    <property type="term" value="P:negative regulation of SCF-dependent proteasomal ubiquitin-dependent catabolic process"/>
    <property type="evidence" value="ECO:0007669"/>
    <property type="project" value="TreeGrafter"/>
</dbReference>
<feature type="domain" description="Tyrosine specific protein phosphatases" evidence="3">
    <location>
        <begin position="156"/>
        <end position="221"/>
    </location>
</feature>
<dbReference type="GO" id="GO:1990444">
    <property type="term" value="F:F-box domain binding"/>
    <property type="evidence" value="ECO:0007669"/>
    <property type="project" value="TreeGrafter"/>
</dbReference>
<comment type="caution">
    <text evidence="4">The sequence shown here is derived from an EMBL/GenBank/DDBJ whole genome shotgun (WGS) entry which is preliminary data.</text>
</comment>
<evidence type="ECO:0000313" key="5">
    <source>
        <dbReference type="Proteomes" id="UP001175353"/>
    </source>
</evidence>
<dbReference type="Proteomes" id="UP001175353">
    <property type="component" value="Unassembled WGS sequence"/>
</dbReference>
<dbReference type="InterPro" id="IPR029021">
    <property type="entry name" value="Prot-tyrosine_phosphatase-like"/>
</dbReference>
<dbReference type="PANTHER" id="PTHR46588:SF1">
    <property type="entry name" value="SERINE_THREONINE_TYROSINE-INTERACTING PROTEIN"/>
    <property type="match status" value="1"/>
</dbReference>
<evidence type="ECO:0000256" key="1">
    <source>
        <dbReference type="ARBA" id="ARBA00009649"/>
    </source>
</evidence>
<dbReference type="GO" id="GO:0140096">
    <property type="term" value="F:catalytic activity, acting on a protein"/>
    <property type="evidence" value="ECO:0007669"/>
    <property type="project" value="UniProtKB-ARBA"/>
</dbReference>
<evidence type="ECO:0000313" key="4">
    <source>
        <dbReference type="EMBL" id="KAK0999645.1"/>
    </source>
</evidence>
<dbReference type="SMART" id="SM00195">
    <property type="entry name" value="DSPc"/>
    <property type="match status" value="1"/>
</dbReference>
<dbReference type="EMBL" id="JAUJLE010000039">
    <property type="protein sequence ID" value="KAK0999645.1"/>
    <property type="molecule type" value="Genomic_DNA"/>
</dbReference>
<dbReference type="PROSITE" id="PS50056">
    <property type="entry name" value="TYR_PHOSPHATASE_2"/>
    <property type="match status" value="1"/>
</dbReference>
<dbReference type="InterPro" id="IPR020422">
    <property type="entry name" value="TYR_PHOSPHATASE_DUAL_dom"/>
</dbReference>
<feature type="compositionally biased region" description="Acidic residues" evidence="2">
    <location>
        <begin position="280"/>
        <end position="293"/>
    </location>
</feature>
<dbReference type="SUPFAM" id="SSF52799">
    <property type="entry name" value="(Phosphotyrosine protein) phosphatases II"/>
    <property type="match status" value="1"/>
</dbReference>
<dbReference type="CDD" id="cd14498">
    <property type="entry name" value="DSP"/>
    <property type="match status" value="1"/>
</dbReference>
<dbReference type="GO" id="GO:0005654">
    <property type="term" value="C:nucleoplasm"/>
    <property type="evidence" value="ECO:0007669"/>
    <property type="project" value="TreeGrafter"/>
</dbReference>
<feature type="region of interest" description="Disordered" evidence="2">
    <location>
        <begin position="256"/>
        <end position="299"/>
    </location>
</feature>
<dbReference type="Pfam" id="PF00782">
    <property type="entry name" value="DSPc"/>
    <property type="match status" value="1"/>
</dbReference>
<dbReference type="AlphaFoldDB" id="A0AAN6KSH1"/>
<dbReference type="InterPro" id="IPR000387">
    <property type="entry name" value="Tyr_Pase_dom"/>
</dbReference>